<dbReference type="GO" id="GO:0005524">
    <property type="term" value="F:ATP binding"/>
    <property type="evidence" value="ECO:0007669"/>
    <property type="project" value="UniProtKB-KW"/>
</dbReference>
<dbReference type="InterPro" id="IPR027417">
    <property type="entry name" value="P-loop_NTPase"/>
</dbReference>
<keyword evidence="5" id="KW-0238">DNA-binding</keyword>
<reference evidence="11 12" key="1">
    <citation type="journal article" date="2009" name="PLoS ONE">
        <title>Complete genome sequence of the aerobic CO-oxidizing thermophile Thermomicrobium roseum.</title>
        <authorList>
            <person name="Wu D."/>
            <person name="Raymond J."/>
            <person name="Wu M."/>
            <person name="Chatterji S."/>
            <person name="Ren Q."/>
            <person name="Graham J.E."/>
            <person name="Bryant D.A."/>
            <person name="Robb F."/>
            <person name="Colman A."/>
            <person name="Tallon L.J."/>
            <person name="Badger J.H."/>
            <person name="Madupu R."/>
            <person name="Ward N.L."/>
            <person name="Eisen J.A."/>
        </authorList>
    </citation>
    <scope>NUCLEOTIDE SEQUENCE [LARGE SCALE GENOMIC DNA]</scope>
    <source>
        <strain evidence="12">ATCC 27502 / DSM 5159 / P-2</strain>
        <plasmid evidence="11">unnamed</plasmid>
    </source>
</reference>
<evidence type="ECO:0000256" key="1">
    <source>
        <dbReference type="ARBA" id="ARBA00005446"/>
    </source>
</evidence>
<evidence type="ECO:0000313" key="11">
    <source>
        <dbReference type="EMBL" id="ACM06802.1"/>
    </source>
</evidence>
<name>B9L3M6_THERP</name>
<dbReference type="InterPro" id="IPR001650">
    <property type="entry name" value="Helicase_C-like"/>
</dbReference>
<evidence type="ECO:0000259" key="9">
    <source>
        <dbReference type="PROSITE" id="PS51192"/>
    </source>
</evidence>
<feature type="domain" description="Helicase ATP-binding" evidence="9">
    <location>
        <begin position="288"/>
        <end position="466"/>
    </location>
</feature>
<dbReference type="Pfam" id="PF00270">
    <property type="entry name" value="DEAD"/>
    <property type="match status" value="1"/>
</dbReference>
<evidence type="ECO:0000313" key="12">
    <source>
        <dbReference type="Proteomes" id="UP000000447"/>
    </source>
</evidence>
<dbReference type="EC" id="5.6.2.4" evidence="8"/>
<accession>B9L3M6</accession>
<dbReference type="SUPFAM" id="SSF52540">
    <property type="entry name" value="P-loop containing nucleoside triphosphate hydrolases"/>
    <property type="match status" value="1"/>
</dbReference>
<dbReference type="PANTHER" id="PTHR13710">
    <property type="entry name" value="DNA HELICASE RECQ FAMILY MEMBER"/>
    <property type="match status" value="1"/>
</dbReference>
<comment type="catalytic activity">
    <reaction evidence="7">
        <text>Couples ATP hydrolysis with the unwinding of duplex DNA by translocating in the 3'-5' direction.</text>
        <dbReference type="EC" id="5.6.2.4"/>
    </reaction>
</comment>
<dbReference type="GO" id="GO:0006310">
    <property type="term" value="P:DNA recombination"/>
    <property type="evidence" value="ECO:0007669"/>
    <property type="project" value="TreeGrafter"/>
</dbReference>
<evidence type="ECO:0000256" key="2">
    <source>
        <dbReference type="ARBA" id="ARBA00022741"/>
    </source>
</evidence>
<dbReference type="GO" id="GO:0016787">
    <property type="term" value="F:hydrolase activity"/>
    <property type="evidence" value="ECO:0007669"/>
    <property type="project" value="UniProtKB-KW"/>
</dbReference>
<keyword evidence="11" id="KW-0347">Helicase</keyword>
<dbReference type="SMART" id="SM00487">
    <property type="entry name" value="DEXDc"/>
    <property type="match status" value="1"/>
</dbReference>
<keyword evidence="3 11" id="KW-0378">Hydrolase</keyword>
<dbReference type="InterPro" id="IPR011545">
    <property type="entry name" value="DEAD/DEAH_box_helicase_dom"/>
</dbReference>
<keyword evidence="12" id="KW-1185">Reference proteome</keyword>
<dbReference type="PROSITE" id="PS51194">
    <property type="entry name" value="HELICASE_CTER"/>
    <property type="match status" value="1"/>
</dbReference>
<keyword evidence="2" id="KW-0547">Nucleotide-binding</keyword>
<dbReference type="GO" id="GO:0005694">
    <property type="term" value="C:chromosome"/>
    <property type="evidence" value="ECO:0007669"/>
    <property type="project" value="TreeGrafter"/>
</dbReference>
<dbReference type="GO" id="GO:0043138">
    <property type="term" value="F:3'-5' DNA helicase activity"/>
    <property type="evidence" value="ECO:0007669"/>
    <property type="project" value="UniProtKB-EC"/>
</dbReference>
<dbReference type="KEGG" id="tro:trd_A0390"/>
<dbReference type="PROSITE" id="PS51192">
    <property type="entry name" value="HELICASE_ATP_BIND_1"/>
    <property type="match status" value="1"/>
</dbReference>
<organism evidence="11 12">
    <name type="scientific">Thermomicrobium roseum (strain ATCC 27502 / DSM 5159 / P-2)</name>
    <dbReference type="NCBI Taxonomy" id="309801"/>
    <lineage>
        <taxon>Bacteria</taxon>
        <taxon>Pseudomonadati</taxon>
        <taxon>Thermomicrobiota</taxon>
        <taxon>Thermomicrobia</taxon>
        <taxon>Thermomicrobiales</taxon>
        <taxon>Thermomicrobiaceae</taxon>
        <taxon>Thermomicrobium</taxon>
    </lineage>
</organism>
<protein>
    <recommendedName>
        <fullName evidence="8">DNA 3'-5' helicase</fullName>
        <ecNumber evidence="8">5.6.2.4</ecNumber>
    </recommendedName>
</protein>
<evidence type="ECO:0000256" key="6">
    <source>
        <dbReference type="ARBA" id="ARBA00023235"/>
    </source>
</evidence>
<evidence type="ECO:0000256" key="5">
    <source>
        <dbReference type="ARBA" id="ARBA00023125"/>
    </source>
</evidence>
<proteinExistence type="inferred from homology"/>
<dbReference type="HOGENOM" id="CLU_283406_0_0_0"/>
<evidence type="ECO:0000256" key="4">
    <source>
        <dbReference type="ARBA" id="ARBA00022840"/>
    </source>
</evidence>
<dbReference type="InterPro" id="IPR002464">
    <property type="entry name" value="DNA/RNA_helicase_DEAH_CS"/>
</dbReference>
<sequence length="1143" mass="128144">MTMPEARTSVEVRAWFWWFVRSLCGEGTLGSTERNVLGVLPVPVRSALLRAVQEIDPDALESLDVRRAGLHAEDGNYVWVHSWRFAGGDEPTVLRRTARRPSVALELVGSFLEEFRAWQRAFLSLLRLATEQGVRQLRVGVTGASLPVVELAVADALATVERASEFYGITVALPDIELLCASPRHVELAPFVSQVYRDHDGTVFVDLPRTPFACRVENRLPGQGIVFLDGWQSGSSETVEDSWWLAEQSLRLAALQQRPVGLRREVLDFFARRFFRIPQLKEQQVTLIQRTLRGESSLGVLPTGFGKSLVFQLSALLLPSATLVISPLRSLMRDQLLNLEQNGVVTAVAITGSDSESEKRAKLEGLRTGRYRLVYVAPERLQIAGFLRELRSVGADHPIGLLVVDEAHCVSEWGHDFRPAYLRIPRLRQELQEVAGRTIPIVGLTATASRLVRADILATLELSEADVVQETTSDRPNLSYSVHTPADLGASEKEHALLRLLGERLPRTLRFTPNRLYFSASPHKETGIVFCIYANPHGKTTLQEGVHWVASVIAKHLFAERRAIPVHASTPPTRCPSCRSPLWRSGSPHECLKCGHKFEKPVGSPRWDEEVARIQDEFQRNEHPMLVATKGFGMGIDKPNIRYVVHYNLASGIEAYYQEVGRAGRDGEHAHSALLYRPPHPDCRPQIAAALGEPPCVVDRQAYRFYRCPFGLATLCDYGLQARFIRGNYPGVEEDTEETLKYWRFVREGRSIVVRTSQDDEELTRVQLALYRLQLLGLVQDFSLTYQRLTEVQIDAVPVRDWRTEDVLEGLRRYLQRTSVVLEQLSNGSSGSGAVSDLSVAFEGLVRQSRSLEREELVRRAVTILLTRVYQVVPPMRYQMLLNELDYATSHERGECRRLVLLARFDTTPPPDTYRCGFCDVCVPDLVFPPGKRAELPLVDVGLEELARRLPELLERYDGERLRAFVEAVERRGGVAGMLARVTTRLEQEATNVAALYLAGALARRRPGREREAWGYLERGIAEAIRQGLSREALLVFAEEAAELDALQTLVLLTGTGGPFDSLEGRQELLEYAVAALGEEAFQTRLLLALLASERFLQQSEAILLPLERALSRLASTVTFLEGLRERMEASIVAGDGEHEREP</sequence>
<comment type="similarity">
    <text evidence="1">Belongs to the helicase family. RecQ subfamily.</text>
</comment>
<evidence type="ECO:0000256" key="3">
    <source>
        <dbReference type="ARBA" id="ARBA00022801"/>
    </source>
</evidence>
<dbReference type="eggNOG" id="COG0514">
    <property type="taxonomic scope" value="Bacteria"/>
</dbReference>
<dbReference type="GO" id="GO:0003677">
    <property type="term" value="F:DNA binding"/>
    <property type="evidence" value="ECO:0007669"/>
    <property type="project" value="UniProtKB-KW"/>
</dbReference>
<dbReference type="GO" id="GO:0005737">
    <property type="term" value="C:cytoplasm"/>
    <property type="evidence" value="ECO:0007669"/>
    <property type="project" value="TreeGrafter"/>
</dbReference>
<dbReference type="PROSITE" id="PS00690">
    <property type="entry name" value="DEAH_ATP_HELICASE"/>
    <property type="match status" value="1"/>
</dbReference>
<dbReference type="OrthoDB" id="9763310at2"/>
<dbReference type="GO" id="GO:0009378">
    <property type="term" value="F:four-way junction helicase activity"/>
    <property type="evidence" value="ECO:0007669"/>
    <property type="project" value="TreeGrafter"/>
</dbReference>
<keyword evidence="4" id="KW-0067">ATP-binding</keyword>
<dbReference type="PANTHER" id="PTHR13710:SF105">
    <property type="entry name" value="ATP-DEPENDENT DNA HELICASE Q1"/>
    <property type="match status" value="1"/>
</dbReference>
<dbReference type="CDD" id="cd17920">
    <property type="entry name" value="DEXHc_RecQ"/>
    <property type="match status" value="1"/>
</dbReference>
<gene>
    <name evidence="11" type="ordered locus">trd_A0390</name>
</gene>
<dbReference type="AlphaFoldDB" id="B9L3M6"/>
<geneLocation type="plasmid" evidence="12">
    <name>Tros</name>
</geneLocation>
<keyword evidence="11" id="KW-0614">Plasmid</keyword>
<dbReference type="EMBL" id="CP001276">
    <property type="protein sequence ID" value="ACM06802.1"/>
    <property type="molecule type" value="Genomic_DNA"/>
</dbReference>
<dbReference type="Pfam" id="PF00271">
    <property type="entry name" value="Helicase_C"/>
    <property type="match status" value="1"/>
</dbReference>
<dbReference type="Gene3D" id="3.40.50.300">
    <property type="entry name" value="P-loop containing nucleotide triphosphate hydrolases"/>
    <property type="match status" value="2"/>
</dbReference>
<feature type="domain" description="Helicase C-terminal" evidence="10">
    <location>
        <begin position="504"/>
        <end position="716"/>
    </location>
</feature>
<dbReference type="Proteomes" id="UP000000447">
    <property type="component" value="Plasmid unnamed"/>
</dbReference>
<evidence type="ECO:0000259" key="10">
    <source>
        <dbReference type="PROSITE" id="PS51194"/>
    </source>
</evidence>
<keyword evidence="6" id="KW-0413">Isomerase</keyword>
<evidence type="ECO:0000256" key="8">
    <source>
        <dbReference type="ARBA" id="ARBA00034808"/>
    </source>
</evidence>
<dbReference type="InterPro" id="IPR014001">
    <property type="entry name" value="Helicase_ATP-bd"/>
</dbReference>
<dbReference type="SMART" id="SM00490">
    <property type="entry name" value="HELICc"/>
    <property type="match status" value="1"/>
</dbReference>
<evidence type="ECO:0000256" key="7">
    <source>
        <dbReference type="ARBA" id="ARBA00034617"/>
    </source>
</evidence>
<dbReference type="GO" id="GO:0006281">
    <property type="term" value="P:DNA repair"/>
    <property type="evidence" value="ECO:0007669"/>
    <property type="project" value="TreeGrafter"/>
</dbReference>